<dbReference type="AlphaFoldDB" id="A0A1G8VFQ4"/>
<evidence type="ECO:0000256" key="4">
    <source>
        <dbReference type="SAM" id="MobiDB-lite"/>
    </source>
</evidence>
<dbReference type="STRING" id="658219.SAMN05216212_0523"/>
<dbReference type="PANTHER" id="PTHR36150">
    <property type="entry name" value="DNA GYRASE INHIBITOR YACG"/>
    <property type="match status" value="1"/>
</dbReference>
<keyword evidence="1 3" id="KW-0479">Metal-binding</keyword>
<organism evidence="5 6">
    <name type="scientific">Microbulbifer yueqingensis</name>
    <dbReference type="NCBI Taxonomy" id="658219"/>
    <lineage>
        <taxon>Bacteria</taxon>
        <taxon>Pseudomonadati</taxon>
        <taxon>Pseudomonadota</taxon>
        <taxon>Gammaproteobacteria</taxon>
        <taxon>Cellvibrionales</taxon>
        <taxon>Microbulbiferaceae</taxon>
        <taxon>Microbulbifer</taxon>
    </lineage>
</organism>
<dbReference type="Pfam" id="PF03884">
    <property type="entry name" value="YacG"/>
    <property type="match status" value="1"/>
</dbReference>
<dbReference type="InterPro" id="IPR013088">
    <property type="entry name" value="Znf_NHR/GATA"/>
</dbReference>
<reference evidence="6" key="1">
    <citation type="submission" date="2016-10" db="EMBL/GenBank/DDBJ databases">
        <authorList>
            <person name="Varghese N."/>
            <person name="Submissions S."/>
        </authorList>
    </citation>
    <scope>NUCLEOTIDE SEQUENCE [LARGE SCALE GENOMIC DNA]</scope>
    <source>
        <strain evidence="6">CGMCC 1.10658</strain>
    </source>
</reference>
<feature type="binding site" evidence="3">
    <location>
        <position position="16"/>
    </location>
    <ligand>
        <name>Zn(2+)</name>
        <dbReference type="ChEBI" id="CHEBI:29105"/>
    </ligand>
</feature>
<proteinExistence type="inferred from homology"/>
<evidence type="ECO:0000256" key="2">
    <source>
        <dbReference type="ARBA" id="ARBA00022833"/>
    </source>
</evidence>
<dbReference type="NCBIfam" id="NF001638">
    <property type="entry name" value="PRK00418.1"/>
    <property type="match status" value="1"/>
</dbReference>
<feature type="binding site" evidence="3">
    <location>
        <position position="13"/>
    </location>
    <ligand>
        <name>Zn(2+)</name>
        <dbReference type="ChEBI" id="CHEBI:29105"/>
    </ligand>
</feature>
<evidence type="ECO:0000256" key="1">
    <source>
        <dbReference type="ARBA" id="ARBA00022723"/>
    </source>
</evidence>
<evidence type="ECO:0000313" key="5">
    <source>
        <dbReference type="EMBL" id="SDJ64155.1"/>
    </source>
</evidence>
<dbReference type="GO" id="GO:0008270">
    <property type="term" value="F:zinc ion binding"/>
    <property type="evidence" value="ECO:0007669"/>
    <property type="project" value="UniProtKB-UniRule"/>
</dbReference>
<dbReference type="GO" id="GO:0006355">
    <property type="term" value="P:regulation of DNA-templated transcription"/>
    <property type="evidence" value="ECO:0007669"/>
    <property type="project" value="InterPro"/>
</dbReference>
<evidence type="ECO:0000313" key="6">
    <source>
        <dbReference type="Proteomes" id="UP000199305"/>
    </source>
</evidence>
<keyword evidence="6" id="KW-1185">Reference proteome</keyword>
<dbReference type="Proteomes" id="UP000199305">
    <property type="component" value="Unassembled WGS sequence"/>
</dbReference>
<dbReference type="Gene3D" id="3.30.50.10">
    <property type="entry name" value="Erythroid Transcription Factor GATA-1, subunit A"/>
    <property type="match status" value="1"/>
</dbReference>
<comment type="subunit">
    <text evidence="3">Interacts with GyrB.</text>
</comment>
<feature type="binding site" evidence="3">
    <location>
        <position position="32"/>
    </location>
    <ligand>
        <name>Zn(2+)</name>
        <dbReference type="ChEBI" id="CHEBI:29105"/>
    </ligand>
</feature>
<name>A0A1G8VFQ4_9GAMM</name>
<feature type="binding site" evidence="3">
    <location>
        <position position="36"/>
    </location>
    <ligand>
        <name>Zn(2+)</name>
        <dbReference type="ChEBI" id="CHEBI:29105"/>
    </ligand>
</feature>
<comment type="similarity">
    <text evidence="3">Belongs to the DNA gyrase inhibitor YacG family.</text>
</comment>
<sequence>MSKEKSGSPTLNCPTCKKPIEWNDKFPFRPFCSERCKLIDLGEWASEGHKIPGQPAYDDVLSEDLDPSTKKH</sequence>
<gene>
    <name evidence="3" type="primary">yacG</name>
    <name evidence="5" type="ORF">SAMN05216212_0523</name>
</gene>
<dbReference type="EMBL" id="FNFH01000001">
    <property type="protein sequence ID" value="SDJ64155.1"/>
    <property type="molecule type" value="Genomic_DNA"/>
</dbReference>
<comment type="cofactor">
    <cofactor evidence="3">
        <name>Zn(2+)</name>
        <dbReference type="ChEBI" id="CHEBI:29105"/>
    </cofactor>
    <text evidence="3">Binds 1 zinc ion.</text>
</comment>
<feature type="region of interest" description="Disordered" evidence="4">
    <location>
        <begin position="48"/>
        <end position="72"/>
    </location>
</feature>
<protein>
    <recommendedName>
        <fullName evidence="3">DNA gyrase inhibitor YacG</fullName>
    </recommendedName>
</protein>
<dbReference type="OrthoDB" id="9809663at2"/>
<dbReference type="HAMAP" id="MF_00649">
    <property type="entry name" value="DNA_gyrase_inhibitor_YacG"/>
    <property type="match status" value="1"/>
</dbReference>
<keyword evidence="2 3" id="KW-0862">Zinc</keyword>
<comment type="function">
    <text evidence="3">Inhibits all the catalytic activities of DNA gyrase by preventing its interaction with DNA. Acts by binding directly to the C-terminal domain of GyrB, which probably disrupts DNA binding by the gyrase.</text>
</comment>
<dbReference type="InterPro" id="IPR005584">
    <property type="entry name" value="DNA_gyrase_inhibitor_YacG"/>
</dbReference>
<dbReference type="SUPFAM" id="SSF57716">
    <property type="entry name" value="Glucocorticoid receptor-like (DNA-binding domain)"/>
    <property type="match status" value="1"/>
</dbReference>
<accession>A0A1G8VFQ4</accession>
<dbReference type="GO" id="GO:0008657">
    <property type="term" value="F:DNA topoisomerase type II (double strand cut, ATP-hydrolyzing) inhibitor activity"/>
    <property type="evidence" value="ECO:0007669"/>
    <property type="project" value="UniProtKB-UniRule"/>
</dbReference>
<dbReference type="PANTHER" id="PTHR36150:SF1">
    <property type="entry name" value="DNA GYRASE INHIBITOR YACG"/>
    <property type="match status" value="1"/>
</dbReference>
<dbReference type="RefSeq" id="WP_091507655.1">
    <property type="nucleotide sequence ID" value="NZ_FNFH01000001.1"/>
</dbReference>
<evidence type="ECO:0000256" key="3">
    <source>
        <dbReference type="HAMAP-Rule" id="MF_00649"/>
    </source>
</evidence>